<evidence type="ECO:0000256" key="6">
    <source>
        <dbReference type="SAM" id="Coils"/>
    </source>
</evidence>
<comment type="function">
    <text evidence="5">Subunit of the V1 complex of vacuolar(H+)-ATPase (V-ATPase), a multisubunit enzyme composed of a peripheral complex (V1) that hydrolyzes ATP and a membrane integral complex (V0) that translocates protons. V-ATPase is responsible for acidifying and maintaining the pH of intracellular compartments and in some cell types, is targeted to the plasma membrane, where it is responsible for acidifying the extracellular environment.</text>
</comment>
<evidence type="ECO:0000256" key="2">
    <source>
        <dbReference type="ARBA" id="ARBA00022448"/>
    </source>
</evidence>
<dbReference type="Proteomes" id="UP001515480">
    <property type="component" value="Unassembled WGS sequence"/>
</dbReference>
<dbReference type="NCBIfam" id="TIGR01147">
    <property type="entry name" value="V_ATP_synt_G"/>
    <property type="match status" value="1"/>
</dbReference>
<gene>
    <name evidence="7" type="ORF">AB1Y20_000924</name>
</gene>
<evidence type="ECO:0000256" key="1">
    <source>
        <dbReference type="ARBA" id="ARBA00010066"/>
    </source>
</evidence>
<dbReference type="GO" id="GO:0000221">
    <property type="term" value="C:vacuolar proton-transporting V-type ATPase, V1 domain"/>
    <property type="evidence" value="ECO:0007669"/>
    <property type="project" value="TreeGrafter"/>
</dbReference>
<dbReference type="PANTHER" id="PTHR12713">
    <property type="entry name" value="VACUOLAR ATP SYNTHASE SUBUNIT G"/>
    <property type="match status" value="1"/>
</dbReference>
<dbReference type="InterPro" id="IPR005124">
    <property type="entry name" value="V-ATPase_G"/>
</dbReference>
<sequence>MPISGDCASVITATYTSLPTSGMADDKAHQGIQKLLQAEHSAMEVVAAAKAEKHARLKQAKEEAESEIAAYKAEREAQFNVFSKDRMGDSGAYSAGINAATEKELEEIAKKVSQNQNAVIDVLLKSVSNVNA</sequence>
<keyword evidence="4 5" id="KW-0406">Ion transport</keyword>
<keyword evidence="3 5" id="KW-0375">Hydrogen ion transport</keyword>
<feature type="coiled-coil region" evidence="6">
    <location>
        <begin position="47"/>
        <end position="118"/>
    </location>
</feature>
<dbReference type="Pfam" id="PF03179">
    <property type="entry name" value="V-ATPase_G"/>
    <property type="match status" value="1"/>
</dbReference>
<comment type="similarity">
    <text evidence="1 5">Belongs to the V-ATPase G subunit family.</text>
</comment>
<evidence type="ECO:0000313" key="8">
    <source>
        <dbReference type="Proteomes" id="UP001515480"/>
    </source>
</evidence>
<dbReference type="Gene3D" id="1.20.5.2950">
    <property type="match status" value="1"/>
</dbReference>
<keyword evidence="6" id="KW-0175">Coiled coil</keyword>
<organism evidence="7 8">
    <name type="scientific">Prymnesium parvum</name>
    <name type="common">Toxic golden alga</name>
    <dbReference type="NCBI Taxonomy" id="97485"/>
    <lineage>
        <taxon>Eukaryota</taxon>
        <taxon>Haptista</taxon>
        <taxon>Haptophyta</taxon>
        <taxon>Prymnesiophyceae</taxon>
        <taxon>Prymnesiales</taxon>
        <taxon>Prymnesiaceae</taxon>
        <taxon>Prymnesium</taxon>
    </lineage>
</organism>
<comment type="subunit">
    <text evidence="5">V-ATPase is a heteromultimeric enzyme made up of two complexes: the ATP-hydrolytic V1 complex and the proton translocation V0 complex.</text>
</comment>
<protein>
    <recommendedName>
        <fullName evidence="5">V-type proton ATPase subunit G</fullName>
    </recommendedName>
</protein>
<proteinExistence type="inferred from homology"/>
<name>A0AB34K674_PRYPA</name>
<dbReference type="FunFam" id="1.20.5.2950:FF:000001">
    <property type="entry name" value="V-type proton ATPase subunit G"/>
    <property type="match status" value="1"/>
</dbReference>
<dbReference type="AlphaFoldDB" id="A0AB34K674"/>
<accession>A0AB34K674</accession>
<comment type="caution">
    <text evidence="7">The sequence shown here is derived from an EMBL/GenBank/DDBJ whole genome shotgun (WGS) entry which is preliminary data.</text>
</comment>
<dbReference type="GO" id="GO:0046961">
    <property type="term" value="F:proton-transporting ATPase activity, rotational mechanism"/>
    <property type="evidence" value="ECO:0007669"/>
    <property type="project" value="InterPro"/>
</dbReference>
<dbReference type="EMBL" id="JBGBPQ010000001">
    <property type="protein sequence ID" value="KAL1529998.1"/>
    <property type="molecule type" value="Genomic_DNA"/>
</dbReference>
<evidence type="ECO:0000313" key="7">
    <source>
        <dbReference type="EMBL" id="KAL1529998.1"/>
    </source>
</evidence>
<dbReference type="PANTHER" id="PTHR12713:SF11">
    <property type="entry name" value="V-TYPE PROTON ATPASE SUBUNIT G"/>
    <property type="match status" value="1"/>
</dbReference>
<keyword evidence="2 5" id="KW-0813">Transport</keyword>
<reference evidence="7 8" key="1">
    <citation type="journal article" date="2024" name="Science">
        <title>Giant polyketide synthase enzymes in the biosynthesis of giant marine polyether toxins.</title>
        <authorList>
            <person name="Fallon T.R."/>
            <person name="Shende V.V."/>
            <person name="Wierzbicki I.H."/>
            <person name="Pendleton A.L."/>
            <person name="Watervoot N.F."/>
            <person name="Auber R.P."/>
            <person name="Gonzalez D.J."/>
            <person name="Wisecaver J.H."/>
            <person name="Moore B.S."/>
        </authorList>
    </citation>
    <scope>NUCLEOTIDE SEQUENCE [LARGE SCALE GENOMIC DNA]</scope>
    <source>
        <strain evidence="7 8">12B1</strain>
    </source>
</reference>
<dbReference type="GO" id="GO:0016887">
    <property type="term" value="F:ATP hydrolysis activity"/>
    <property type="evidence" value="ECO:0007669"/>
    <property type="project" value="TreeGrafter"/>
</dbReference>
<evidence type="ECO:0000256" key="5">
    <source>
        <dbReference type="RuleBase" id="RU364019"/>
    </source>
</evidence>
<evidence type="ECO:0000256" key="3">
    <source>
        <dbReference type="ARBA" id="ARBA00022781"/>
    </source>
</evidence>
<evidence type="ECO:0000256" key="4">
    <source>
        <dbReference type="ARBA" id="ARBA00023065"/>
    </source>
</evidence>
<keyword evidence="8" id="KW-1185">Reference proteome</keyword>